<keyword evidence="2" id="KW-1133">Transmembrane helix</keyword>
<evidence type="ECO:0000256" key="1">
    <source>
        <dbReference type="SAM" id="MobiDB-lite"/>
    </source>
</evidence>
<gene>
    <name evidence="4" type="ORF">FWILDA_LOCUS9056</name>
</gene>
<sequence>MSRVSSTPETFDEPPHVSFLLPTKNPPSSSSSRTPSVISVASINFTLKQPRYHTLYQPSWREQLAVELDNSAIGSIWKLVDAFLNILLCCIYIANTNDMKGTLPWFNVWFEVIVSILLLTEYIPKFYIYEFNSWRSLFTSPIPFLTILTVYPVVTTAIDPVFQETRYIVFFYPFRFLRCYFSTIIFLVLTGSSLLHGVEYVYMDEKLTFLDAVFFTTIMLGTVGYLSDIVPDNAFPRILLLVIFTTGLIFIP</sequence>
<dbReference type="EMBL" id="CAMKVN010002055">
    <property type="protein sequence ID" value="CAI2179374.1"/>
    <property type="molecule type" value="Genomic_DNA"/>
</dbReference>
<feature type="transmembrane region" description="Helical" evidence="2">
    <location>
        <begin position="106"/>
        <end position="124"/>
    </location>
</feature>
<feature type="transmembrane region" description="Helical" evidence="2">
    <location>
        <begin position="136"/>
        <end position="154"/>
    </location>
</feature>
<accession>A0A9W4SSX2</accession>
<feature type="domain" description="Potassium channel" evidence="3">
    <location>
        <begin position="197"/>
        <end position="251"/>
    </location>
</feature>
<evidence type="ECO:0000313" key="4">
    <source>
        <dbReference type="EMBL" id="CAI2179374.1"/>
    </source>
</evidence>
<evidence type="ECO:0000256" key="2">
    <source>
        <dbReference type="SAM" id="Phobius"/>
    </source>
</evidence>
<organism evidence="4 5">
    <name type="scientific">Funneliformis geosporum</name>
    <dbReference type="NCBI Taxonomy" id="1117311"/>
    <lineage>
        <taxon>Eukaryota</taxon>
        <taxon>Fungi</taxon>
        <taxon>Fungi incertae sedis</taxon>
        <taxon>Mucoromycota</taxon>
        <taxon>Glomeromycotina</taxon>
        <taxon>Glomeromycetes</taxon>
        <taxon>Glomerales</taxon>
        <taxon>Glomeraceae</taxon>
        <taxon>Funneliformis</taxon>
    </lineage>
</organism>
<evidence type="ECO:0000259" key="3">
    <source>
        <dbReference type="Pfam" id="PF07885"/>
    </source>
</evidence>
<dbReference type="SUPFAM" id="SSF81324">
    <property type="entry name" value="Voltage-gated potassium channels"/>
    <property type="match status" value="1"/>
</dbReference>
<feature type="transmembrane region" description="Helical" evidence="2">
    <location>
        <begin position="76"/>
        <end position="94"/>
    </location>
</feature>
<protein>
    <submittedName>
        <fullName evidence="4">13001_t:CDS:1</fullName>
    </submittedName>
</protein>
<feature type="transmembrane region" description="Helical" evidence="2">
    <location>
        <begin position="233"/>
        <end position="251"/>
    </location>
</feature>
<evidence type="ECO:0000313" key="5">
    <source>
        <dbReference type="Proteomes" id="UP001153678"/>
    </source>
</evidence>
<comment type="caution">
    <text evidence="4">The sequence shown here is derived from an EMBL/GenBank/DDBJ whole genome shotgun (WGS) entry which is preliminary data.</text>
</comment>
<dbReference type="InterPro" id="IPR013099">
    <property type="entry name" value="K_chnl_dom"/>
</dbReference>
<name>A0A9W4SSX2_9GLOM</name>
<proteinExistence type="predicted"/>
<dbReference type="Pfam" id="PF07885">
    <property type="entry name" value="Ion_trans_2"/>
    <property type="match status" value="1"/>
</dbReference>
<dbReference type="AlphaFoldDB" id="A0A9W4SSX2"/>
<feature type="transmembrane region" description="Helical" evidence="2">
    <location>
        <begin position="174"/>
        <end position="195"/>
    </location>
</feature>
<feature type="non-terminal residue" evidence="4">
    <location>
        <position position="1"/>
    </location>
</feature>
<keyword evidence="2" id="KW-0812">Transmembrane</keyword>
<reference evidence="4" key="1">
    <citation type="submission" date="2022-08" db="EMBL/GenBank/DDBJ databases">
        <authorList>
            <person name="Kallberg Y."/>
            <person name="Tangrot J."/>
            <person name="Rosling A."/>
        </authorList>
    </citation>
    <scope>NUCLEOTIDE SEQUENCE</scope>
    <source>
        <strain evidence="4">Wild A</strain>
    </source>
</reference>
<dbReference type="OrthoDB" id="297496at2759"/>
<keyword evidence="5" id="KW-1185">Reference proteome</keyword>
<keyword evidence="2" id="KW-0472">Membrane</keyword>
<dbReference type="Gene3D" id="1.10.287.70">
    <property type="match status" value="1"/>
</dbReference>
<feature type="region of interest" description="Disordered" evidence="1">
    <location>
        <begin position="1"/>
        <end position="34"/>
    </location>
</feature>
<dbReference type="Proteomes" id="UP001153678">
    <property type="component" value="Unassembled WGS sequence"/>
</dbReference>
<feature type="transmembrane region" description="Helical" evidence="2">
    <location>
        <begin position="207"/>
        <end position="227"/>
    </location>
</feature>